<dbReference type="Pfam" id="PF00754">
    <property type="entry name" value="F5_F8_type_C"/>
    <property type="match status" value="1"/>
</dbReference>
<dbReference type="PANTHER" id="PTHR24543">
    <property type="entry name" value="MULTICOPPER OXIDASE-RELATED"/>
    <property type="match status" value="1"/>
</dbReference>
<dbReference type="HOGENOM" id="CLU_030066_1_0_1"/>
<proteinExistence type="predicted"/>
<accession>A7T090</accession>
<organism evidence="2 3">
    <name type="scientific">Nematostella vectensis</name>
    <name type="common">Starlet sea anemone</name>
    <dbReference type="NCBI Taxonomy" id="45351"/>
    <lineage>
        <taxon>Eukaryota</taxon>
        <taxon>Metazoa</taxon>
        <taxon>Cnidaria</taxon>
        <taxon>Anthozoa</taxon>
        <taxon>Hexacorallia</taxon>
        <taxon>Actiniaria</taxon>
        <taxon>Edwardsiidae</taxon>
        <taxon>Nematostella</taxon>
    </lineage>
</organism>
<dbReference type="Proteomes" id="UP000001593">
    <property type="component" value="Unassembled WGS sequence"/>
</dbReference>
<dbReference type="EMBL" id="DS470008">
    <property type="protein sequence ID" value="EDO30631.1"/>
    <property type="molecule type" value="Genomic_DNA"/>
</dbReference>
<dbReference type="FunFam" id="2.60.120.260:FF:000016">
    <property type="entry name" value="Contactin-associated protein-like 4 isoform 1"/>
    <property type="match status" value="1"/>
</dbReference>
<evidence type="ECO:0000259" key="1">
    <source>
        <dbReference type="PROSITE" id="PS50022"/>
    </source>
</evidence>
<feature type="domain" description="F5/8 type C" evidence="1">
    <location>
        <begin position="1"/>
        <end position="142"/>
    </location>
</feature>
<dbReference type="PROSITE" id="PS01285">
    <property type="entry name" value="FA58C_1"/>
    <property type="match status" value="1"/>
</dbReference>
<dbReference type="PhylomeDB" id="A7T090"/>
<dbReference type="InterPro" id="IPR000421">
    <property type="entry name" value="FA58C"/>
</dbReference>
<dbReference type="AlphaFoldDB" id="A7T090"/>
<dbReference type="PANTHER" id="PTHR24543:SF291">
    <property type="entry name" value="SMOKE ALARM, ISOFORM D"/>
    <property type="match status" value="1"/>
</dbReference>
<dbReference type="eggNOG" id="KOG1094">
    <property type="taxonomic scope" value="Eukaryota"/>
</dbReference>
<gene>
    <name evidence="2" type="ORF">NEMVEDRAFT_v1g140088</name>
</gene>
<dbReference type="OMA" id="EVDPWIQ"/>
<dbReference type="CDD" id="cd00057">
    <property type="entry name" value="FA58C"/>
    <property type="match status" value="1"/>
</dbReference>
<reference evidence="2 3" key="1">
    <citation type="journal article" date="2007" name="Science">
        <title>Sea anemone genome reveals ancestral eumetazoan gene repertoire and genomic organization.</title>
        <authorList>
            <person name="Putnam N.H."/>
            <person name="Srivastava M."/>
            <person name="Hellsten U."/>
            <person name="Dirks B."/>
            <person name="Chapman J."/>
            <person name="Salamov A."/>
            <person name="Terry A."/>
            <person name="Shapiro H."/>
            <person name="Lindquist E."/>
            <person name="Kapitonov V.V."/>
            <person name="Jurka J."/>
            <person name="Genikhovich G."/>
            <person name="Grigoriev I.V."/>
            <person name="Lucas S.M."/>
            <person name="Steele R.E."/>
            <person name="Finnerty J.R."/>
            <person name="Technau U."/>
            <person name="Martindale M.Q."/>
            <person name="Rokhsar D.S."/>
        </authorList>
    </citation>
    <scope>NUCLEOTIDE SEQUENCE [LARGE SCALE GENOMIC DNA]</scope>
    <source>
        <strain evidence="3">CH2 X CH6</strain>
    </source>
</reference>
<name>A7T090_NEMVE</name>
<protein>
    <recommendedName>
        <fullName evidence="1">F5/8 type C domain-containing protein</fullName>
    </recommendedName>
</protein>
<sequence>PVGLANLEVPDSNITASSVLNITTPPSQGRLNSLGGSWCANTTDTAPYLQVDLGTRHVICAVSTQGSPSADQWVQSYEVHGSLDGVTLISTFGGFFKVFQGNFDSQSVVKQDLSEVLVARFVRMLPVTHHTAACLRAEIYGAAVEGRSRDRY</sequence>
<feature type="non-terminal residue" evidence="2">
    <location>
        <position position="152"/>
    </location>
</feature>
<evidence type="ECO:0000313" key="3">
    <source>
        <dbReference type="Proteomes" id="UP000001593"/>
    </source>
</evidence>
<dbReference type="SMART" id="SM00231">
    <property type="entry name" value="FA58C"/>
    <property type="match status" value="1"/>
</dbReference>
<dbReference type="SUPFAM" id="SSF49785">
    <property type="entry name" value="Galactose-binding domain-like"/>
    <property type="match status" value="1"/>
</dbReference>
<evidence type="ECO:0000313" key="2">
    <source>
        <dbReference type="EMBL" id="EDO30631.1"/>
    </source>
</evidence>
<keyword evidence="3" id="KW-1185">Reference proteome</keyword>
<dbReference type="PROSITE" id="PS50022">
    <property type="entry name" value="FA58C_3"/>
    <property type="match status" value="1"/>
</dbReference>
<dbReference type="InterPro" id="IPR008979">
    <property type="entry name" value="Galactose-bd-like_sf"/>
</dbReference>
<dbReference type="Gene3D" id="2.60.120.260">
    <property type="entry name" value="Galactose-binding domain-like"/>
    <property type="match status" value="1"/>
</dbReference>
<dbReference type="InParanoid" id="A7T090"/>